<geneLocation type="plasmid" evidence="5 6">
    <name>pEMTOL01</name>
</geneLocation>
<dbReference type="PANTHER" id="PTHR15337">
    <property type="entry name" value="ANTERIOR GRADIENT PROTEIN-RELATED"/>
    <property type="match status" value="1"/>
</dbReference>
<evidence type="ECO:0000256" key="1">
    <source>
        <dbReference type="ARBA" id="ARBA00022729"/>
    </source>
</evidence>
<evidence type="ECO:0000259" key="4">
    <source>
        <dbReference type="PROSITE" id="PS51352"/>
    </source>
</evidence>
<name>A0ABM5N7K5_EMTOG</name>
<dbReference type="InterPro" id="IPR013766">
    <property type="entry name" value="Thioredoxin_domain"/>
</dbReference>
<dbReference type="Gene3D" id="3.40.30.10">
    <property type="entry name" value="Glutaredoxin"/>
    <property type="match status" value="1"/>
</dbReference>
<keyword evidence="6" id="KW-1185">Reference proteome</keyword>
<accession>A0ABM5N7K5</accession>
<protein>
    <recommendedName>
        <fullName evidence="4">Thioredoxin domain-containing protein</fullName>
    </recommendedName>
</protein>
<keyword evidence="5" id="KW-0614">Plasmid</keyword>
<proteinExistence type="predicted"/>
<dbReference type="PANTHER" id="PTHR15337:SF11">
    <property type="entry name" value="THIOREDOXIN DOMAIN-CONTAINING PROTEIN"/>
    <property type="match status" value="1"/>
</dbReference>
<evidence type="ECO:0000313" key="5">
    <source>
        <dbReference type="EMBL" id="AFK05495.1"/>
    </source>
</evidence>
<evidence type="ECO:0000256" key="2">
    <source>
        <dbReference type="ARBA" id="ARBA00023284"/>
    </source>
</evidence>
<feature type="chain" id="PRO_5045743618" description="Thioredoxin domain-containing protein" evidence="3">
    <location>
        <begin position="17"/>
        <end position="146"/>
    </location>
</feature>
<dbReference type="Proteomes" id="UP000002875">
    <property type="component" value="Plasmid pEMTOL01"/>
</dbReference>
<keyword evidence="1 3" id="KW-0732">Signal</keyword>
<dbReference type="PROSITE" id="PS51352">
    <property type="entry name" value="THIOREDOXIN_2"/>
    <property type="match status" value="1"/>
</dbReference>
<dbReference type="InterPro" id="IPR051099">
    <property type="entry name" value="AGR/TXD"/>
</dbReference>
<feature type="signal peptide" evidence="3">
    <location>
        <begin position="1"/>
        <end position="16"/>
    </location>
</feature>
<dbReference type="RefSeq" id="WP_015026241.1">
    <property type="nucleotide sequence ID" value="NC_018742.1"/>
</dbReference>
<dbReference type="InterPro" id="IPR036249">
    <property type="entry name" value="Thioredoxin-like_sf"/>
</dbReference>
<reference evidence="5 6" key="1">
    <citation type="submission" date="2011-07" db="EMBL/GenBank/DDBJ databases">
        <title>The complete genome of plasmid 1 of Emticicia oligotrophica DSM 17448.</title>
        <authorList>
            <consortium name="US DOE Joint Genome Institute (JGI-PGF)"/>
            <person name="Lucas S."/>
            <person name="Han J."/>
            <person name="Lapidus A."/>
            <person name="Bruce D."/>
            <person name="Goodwin L."/>
            <person name="Pitluck S."/>
            <person name="Peters L."/>
            <person name="Kyrpides N."/>
            <person name="Mavromatis K."/>
            <person name="Ivanova N."/>
            <person name="Ovchinnikova G."/>
            <person name="Teshima H."/>
            <person name="Detter J.C."/>
            <person name="Tapia R."/>
            <person name="Han C."/>
            <person name="Land M."/>
            <person name="Hauser L."/>
            <person name="Markowitz V."/>
            <person name="Cheng J.-F."/>
            <person name="Hugenholtz P."/>
            <person name="Woyke T."/>
            <person name="Wu D."/>
            <person name="Tindall B."/>
            <person name="Pomrenke H."/>
            <person name="Brambilla E."/>
            <person name="Klenk H.-P."/>
            <person name="Eisen J.A."/>
        </authorList>
    </citation>
    <scope>NUCLEOTIDE SEQUENCE [LARGE SCALE GENOMIC DNA]</scope>
    <source>
        <strain evidence="6">DSM 17448 / GPTSA100-15</strain>
        <plasmid evidence="5 6">pEMTOL01</plasmid>
    </source>
</reference>
<dbReference type="SUPFAM" id="SSF52833">
    <property type="entry name" value="Thioredoxin-like"/>
    <property type="match status" value="1"/>
</dbReference>
<gene>
    <name evidence="5" type="ordered locus">Emtol_0223</name>
</gene>
<dbReference type="EMBL" id="CP002962">
    <property type="protein sequence ID" value="AFK05495.1"/>
    <property type="molecule type" value="Genomic_DNA"/>
</dbReference>
<dbReference type="Pfam" id="PF13899">
    <property type="entry name" value="Thioredoxin_7"/>
    <property type="match status" value="1"/>
</dbReference>
<feature type="domain" description="Thioredoxin" evidence="4">
    <location>
        <begin position="14"/>
        <end position="145"/>
    </location>
</feature>
<sequence length="146" mass="16230">MKTVILIAMGISALFAYTNFSNVNFKENTKEGIHFHQGTWEEALELAKKENKVIFLDVYATWCGPCKMLKRLTFSNKKVGSFYNENFINVALDGESGEGPAVARLYGVRAYPSLLFVDSNGKLINHSAGFRPPSDFIDLGKSIIGK</sequence>
<keyword evidence="2" id="KW-0676">Redox-active center</keyword>
<dbReference type="InterPro" id="IPR017937">
    <property type="entry name" value="Thioredoxin_CS"/>
</dbReference>
<dbReference type="PROSITE" id="PS00194">
    <property type="entry name" value="THIOREDOXIN_1"/>
    <property type="match status" value="1"/>
</dbReference>
<organism evidence="5 6">
    <name type="scientific">Emticicia oligotrophica (strain DSM 17448 / CIP 109782 / MTCC 6937 / GPTSA100-15)</name>
    <dbReference type="NCBI Taxonomy" id="929562"/>
    <lineage>
        <taxon>Bacteria</taxon>
        <taxon>Pseudomonadati</taxon>
        <taxon>Bacteroidota</taxon>
        <taxon>Cytophagia</taxon>
        <taxon>Cytophagales</taxon>
        <taxon>Leadbetterellaceae</taxon>
        <taxon>Emticicia</taxon>
    </lineage>
</organism>
<evidence type="ECO:0000256" key="3">
    <source>
        <dbReference type="SAM" id="SignalP"/>
    </source>
</evidence>
<evidence type="ECO:0000313" key="6">
    <source>
        <dbReference type="Proteomes" id="UP000002875"/>
    </source>
</evidence>